<dbReference type="AlphaFoldDB" id="A0A5B9WEK1"/>
<keyword evidence="3" id="KW-1185">Reference proteome</keyword>
<organism evidence="2 3">
    <name type="scientific">Aquisphaera giovannonii</name>
    <dbReference type="NCBI Taxonomy" id="406548"/>
    <lineage>
        <taxon>Bacteria</taxon>
        <taxon>Pseudomonadati</taxon>
        <taxon>Planctomycetota</taxon>
        <taxon>Planctomycetia</taxon>
        <taxon>Isosphaerales</taxon>
        <taxon>Isosphaeraceae</taxon>
        <taxon>Aquisphaera</taxon>
    </lineage>
</organism>
<dbReference type="KEGG" id="agv:OJF2_69820"/>
<protein>
    <submittedName>
        <fullName evidence="2">Uncharacterized protein</fullName>
    </submittedName>
</protein>
<evidence type="ECO:0000313" key="3">
    <source>
        <dbReference type="Proteomes" id="UP000324233"/>
    </source>
</evidence>
<sequence>MESSGFTQFLIGIPWFAWIAIVAIICGSISGIIAQCQRHFERMEMIRQGMDPDNRGAARLEKWQDVEV</sequence>
<gene>
    <name evidence="2" type="ORF">OJF2_69820</name>
</gene>
<reference evidence="2 3" key="1">
    <citation type="submission" date="2019-08" db="EMBL/GenBank/DDBJ databases">
        <title>Deep-cultivation of Planctomycetes and their phenomic and genomic characterization uncovers novel biology.</title>
        <authorList>
            <person name="Wiegand S."/>
            <person name="Jogler M."/>
            <person name="Boedeker C."/>
            <person name="Pinto D."/>
            <person name="Vollmers J."/>
            <person name="Rivas-Marin E."/>
            <person name="Kohn T."/>
            <person name="Peeters S.H."/>
            <person name="Heuer A."/>
            <person name="Rast P."/>
            <person name="Oberbeckmann S."/>
            <person name="Bunk B."/>
            <person name="Jeske O."/>
            <person name="Meyerdierks A."/>
            <person name="Storesund J.E."/>
            <person name="Kallscheuer N."/>
            <person name="Luecker S."/>
            <person name="Lage O.M."/>
            <person name="Pohl T."/>
            <person name="Merkel B.J."/>
            <person name="Hornburger P."/>
            <person name="Mueller R.-W."/>
            <person name="Bruemmer F."/>
            <person name="Labrenz M."/>
            <person name="Spormann A.M."/>
            <person name="Op den Camp H."/>
            <person name="Overmann J."/>
            <person name="Amann R."/>
            <person name="Jetten M.S.M."/>
            <person name="Mascher T."/>
            <person name="Medema M.H."/>
            <person name="Devos D.P."/>
            <person name="Kaster A.-K."/>
            <person name="Ovreas L."/>
            <person name="Rohde M."/>
            <person name="Galperin M.Y."/>
            <person name="Jogler C."/>
        </authorList>
    </citation>
    <scope>NUCLEOTIDE SEQUENCE [LARGE SCALE GENOMIC DNA]</scope>
    <source>
        <strain evidence="2 3">OJF2</strain>
    </source>
</reference>
<keyword evidence="1" id="KW-1133">Transmembrane helix</keyword>
<name>A0A5B9WEK1_9BACT</name>
<dbReference type="Proteomes" id="UP000324233">
    <property type="component" value="Chromosome"/>
</dbReference>
<accession>A0A5B9WEK1</accession>
<proteinExistence type="predicted"/>
<evidence type="ECO:0000313" key="2">
    <source>
        <dbReference type="EMBL" id="QEH38381.1"/>
    </source>
</evidence>
<keyword evidence="1" id="KW-0812">Transmembrane</keyword>
<evidence type="ECO:0000256" key="1">
    <source>
        <dbReference type="SAM" id="Phobius"/>
    </source>
</evidence>
<dbReference type="OrthoDB" id="287860at2"/>
<dbReference type="RefSeq" id="WP_148597827.1">
    <property type="nucleotide sequence ID" value="NZ_CP042997.1"/>
</dbReference>
<dbReference type="EMBL" id="CP042997">
    <property type="protein sequence ID" value="QEH38381.1"/>
    <property type="molecule type" value="Genomic_DNA"/>
</dbReference>
<keyword evidence="1" id="KW-0472">Membrane</keyword>
<feature type="transmembrane region" description="Helical" evidence="1">
    <location>
        <begin position="15"/>
        <end position="34"/>
    </location>
</feature>